<feature type="transmembrane region" description="Helical" evidence="1">
    <location>
        <begin position="334"/>
        <end position="351"/>
    </location>
</feature>
<feature type="transmembrane region" description="Helical" evidence="1">
    <location>
        <begin position="174"/>
        <end position="200"/>
    </location>
</feature>
<evidence type="ECO:0000256" key="1">
    <source>
        <dbReference type="SAM" id="Phobius"/>
    </source>
</evidence>
<evidence type="ECO:0000313" key="2">
    <source>
        <dbReference type="EMBL" id="KKR54995.1"/>
    </source>
</evidence>
<accession>A0A0G0U689</accession>
<reference evidence="2 3" key="1">
    <citation type="journal article" date="2015" name="Nature">
        <title>rRNA introns, odd ribosomes, and small enigmatic genomes across a large radiation of phyla.</title>
        <authorList>
            <person name="Brown C.T."/>
            <person name="Hug L.A."/>
            <person name="Thomas B.C."/>
            <person name="Sharon I."/>
            <person name="Castelle C.J."/>
            <person name="Singh A."/>
            <person name="Wilkins M.J."/>
            <person name="Williams K.H."/>
            <person name="Banfield J.F."/>
        </authorList>
    </citation>
    <scope>NUCLEOTIDE SEQUENCE [LARGE SCALE GENOMIC DNA]</scope>
</reference>
<keyword evidence="1" id="KW-0812">Transmembrane</keyword>
<feature type="transmembrane region" description="Helical" evidence="1">
    <location>
        <begin position="118"/>
        <end position="138"/>
    </location>
</feature>
<sequence length="476" mass="56621">MGFQKVIDKIESNSYVLGFLFTFITSLILFYPSLNYYFFQDDWFVLNWVGTGDLKSFLLPYADTIYWRPLSMPIFFWSGYKLFGLNPLWYHIVVFVFFGALIVSVYKLFRLLFNRQELALFGAFLYATWPVHFMSLSWLVATQYILMPLFQTISFIFFIKFFKTKNKNLWFASFTFFIFGIFSHEFTLVLPIILFCWGFLIKRKNLFVYILPFLLVDLLFLFFRFVIYPIRAEGSYQMHLNHLVLDNLFWYVAWAFNFPESFKDLIDQRFPTKSIKLLLGSWQIFLPIIMMLLIDLNFLRKSIKKNFKSIVFGFLWIFIGLLPIITLVDHSYTVYLSFAGIGFLYIVLNLFKKTRAYFMYVFGVLWLISSIFNLKFTRNTHWIVNEQAISRAYTTFASHKLSDPESGSVILVWEADSSLQQKYGFISSGELNVVRQSLFDQDAMQVVFNNKTIKTYYFLEDIRTGRERFHLVNLKD</sequence>
<name>A0A0G0U689_9BACT</name>
<dbReference type="Proteomes" id="UP000034489">
    <property type="component" value="Unassembled WGS sequence"/>
</dbReference>
<feature type="transmembrane region" description="Helical" evidence="1">
    <location>
        <begin position="144"/>
        <end position="162"/>
    </location>
</feature>
<feature type="transmembrane region" description="Helical" evidence="1">
    <location>
        <begin position="310"/>
        <end position="328"/>
    </location>
</feature>
<gene>
    <name evidence="2" type="ORF">UT92_C0009G0002</name>
</gene>
<dbReference type="AlphaFoldDB" id="A0A0G0U689"/>
<keyword evidence="1" id="KW-0472">Membrane</keyword>
<dbReference type="EMBL" id="LBYQ01000009">
    <property type="protein sequence ID" value="KKR54995.1"/>
    <property type="molecule type" value="Genomic_DNA"/>
</dbReference>
<feature type="transmembrane region" description="Helical" evidence="1">
    <location>
        <begin position="239"/>
        <end position="257"/>
    </location>
</feature>
<comment type="caution">
    <text evidence="2">The sequence shown here is derived from an EMBL/GenBank/DDBJ whole genome shotgun (WGS) entry which is preliminary data.</text>
</comment>
<proteinExistence type="predicted"/>
<feature type="transmembrane region" description="Helical" evidence="1">
    <location>
        <begin position="358"/>
        <end position="376"/>
    </location>
</feature>
<organism evidence="2 3">
    <name type="scientific">Candidatus Curtissbacteria bacterium GW2011_GWA1_40_24</name>
    <dbReference type="NCBI Taxonomy" id="1618406"/>
    <lineage>
        <taxon>Bacteria</taxon>
        <taxon>Candidatus Curtissiibacteriota</taxon>
    </lineage>
</organism>
<evidence type="ECO:0000313" key="3">
    <source>
        <dbReference type="Proteomes" id="UP000034489"/>
    </source>
</evidence>
<feature type="transmembrane region" description="Helical" evidence="1">
    <location>
        <begin position="206"/>
        <end position="227"/>
    </location>
</feature>
<feature type="transmembrane region" description="Helical" evidence="1">
    <location>
        <begin position="277"/>
        <end position="298"/>
    </location>
</feature>
<feature type="transmembrane region" description="Helical" evidence="1">
    <location>
        <begin position="12"/>
        <end position="34"/>
    </location>
</feature>
<keyword evidence="1" id="KW-1133">Transmembrane helix</keyword>
<feature type="transmembrane region" description="Helical" evidence="1">
    <location>
        <begin position="88"/>
        <end position="106"/>
    </location>
</feature>
<protein>
    <submittedName>
        <fullName evidence="2">Uncharacterized protein</fullName>
    </submittedName>
</protein>